<feature type="transmembrane region" description="Helical" evidence="1">
    <location>
        <begin position="332"/>
        <end position="353"/>
    </location>
</feature>
<keyword evidence="3" id="KW-1185">Reference proteome</keyword>
<evidence type="ECO:0000313" key="3">
    <source>
        <dbReference type="Proteomes" id="UP000036045"/>
    </source>
</evidence>
<accession>A0A0J1HRA8</accession>
<comment type="caution">
    <text evidence="2">The sequence shown here is derived from an EMBL/GenBank/DDBJ whole genome shotgun (WGS) entry which is preliminary data.</text>
</comment>
<feature type="transmembrane region" description="Helical" evidence="1">
    <location>
        <begin position="232"/>
        <end position="265"/>
    </location>
</feature>
<dbReference type="Proteomes" id="UP000036045">
    <property type="component" value="Unassembled WGS sequence"/>
</dbReference>
<dbReference type="EMBL" id="LDPH01000054">
    <property type="protein sequence ID" value="KLV16244.1"/>
    <property type="molecule type" value="Genomic_DNA"/>
</dbReference>
<feature type="transmembrane region" description="Helical" evidence="1">
    <location>
        <begin position="6"/>
        <end position="22"/>
    </location>
</feature>
<reference evidence="2 3" key="1">
    <citation type="submission" date="2015-05" db="EMBL/GenBank/DDBJ databases">
        <title>Whole genome sequence and identification of bacterial endophytes from Costus igneus.</title>
        <authorList>
            <person name="Lee Y.P."/>
            <person name="Gan H.M."/>
            <person name="Eng W."/>
            <person name="Wheatley M.S."/>
            <person name="Caraballo A."/>
            <person name="Polter S."/>
            <person name="Savka M.A."/>
            <person name="Hudson A.O."/>
        </authorList>
    </citation>
    <scope>NUCLEOTIDE SEQUENCE [LARGE SCALE GENOMIC DNA]</scope>
    <source>
        <strain evidence="2 3">RIT379</strain>
    </source>
</reference>
<evidence type="ECO:0000256" key="1">
    <source>
        <dbReference type="SAM" id="Phobius"/>
    </source>
</evidence>
<name>A0A0J1HRA8_NIACI</name>
<dbReference type="GeneID" id="56347715"/>
<feature type="transmembrane region" description="Helical" evidence="1">
    <location>
        <begin position="156"/>
        <end position="172"/>
    </location>
</feature>
<keyword evidence="1" id="KW-1133">Transmembrane helix</keyword>
<keyword evidence="1" id="KW-0812">Transmembrane</keyword>
<evidence type="ECO:0000313" key="2">
    <source>
        <dbReference type="EMBL" id="KLV16244.1"/>
    </source>
</evidence>
<dbReference type="PATRIC" id="fig|1397.4.peg.4610"/>
<sequence length="361" mass="41043">MKNPIVATILAFFPGGGLFYIGKKLRGFFYGLAVFGLAFMSIVIFSSGYFNELTFIVVFIGFIIYCISFIDTLITTSSYLKKRVSFAADSETGETAPILAKTTESERFYTIVLSFVPGLGHIQLGLVYRGITLLTTFLGLGIMIIFIAFLTYTNEFLLFLAILPVIWIYGFYDVSQQFNKKLNGEKLEDITIFQDFEKNREEGKKSKFIATFLSVFPGAGHLYLGLQQRGIQLMAAFLFSIFILNELRLGLFLFVIPIIWFYSFFDGLQKASRVGEEELEDTPVIAYLINYQKWFGIGLLVIGLYYLMINIILPIFSPIIQNVINVDLRFFFYQYFQTGIVCLVLIIGGIHLLKGTKKKKV</sequence>
<keyword evidence="1" id="KW-0472">Membrane</keyword>
<dbReference type="OrthoDB" id="82335at2"/>
<proteinExistence type="predicted"/>
<feature type="transmembrane region" description="Helical" evidence="1">
    <location>
        <begin position="55"/>
        <end position="74"/>
    </location>
</feature>
<organism evidence="2 3">
    <name type="scientific">Niallia circulans</name>
    <name type="common">Bacillus circulans</name>
    <dbReference type="NCBI Taxonomy" id="1397"/>
    <lineage>
        <taxon>Bacteria</taxon>
        <taxon>Bacillati</taxon>
        <taxon>Bacillota</taxon>
        <taxon>Bacilli</taxon>
        <taxon>Bacillales</taxon>
        <taxon>Bacillaceae</taxon>
        <taxon>Niallia</taxon>
    </lineage>
</organism>
<feature type="transmembrane region" description="Helical" evidence="1">
    <location>
        <begin position="29"/>
        <end position="49"/>
    </location>
</feature>
<feature type="transmembrane region" description="Helical" evidence="1">
    <location>
        <begin position="126"/>
        <end position="150"/>
    </location>
</feature>
<protein>
    <submittedName>
        <fullName evidence="2">Multi-TM2 domain-containing protein</fullName>
    </submittedName>
</protein>
<feature type="transmembrane region" description="Helical" evidence="1">
    <location>
        <begin position="294"/>
        <end position="320"/>
    </location>
</feature>
<feature type="transmembrane region" description="Helical" evidence="1">
    <location>
        <begin position="208"/>
        <end position="226"/>
    </location>
</feature>
<dbReference type="RefSeq" id="WP_047944990.1">
    <property type="nucleotide sequence ID" value="NZ_CP053989.1"/>
</dbReference>
<dbReference type="AlphaFoldDB" id="A0A0J1HRA8"/>
<gene>
    <name evidence="2" type="ORF">ABW02_25340</name>
</gene>